<evidence type="ECO:0008006" key="3">
    <source>
        <dbReference type="Google" id="ProtNLM"/>
    </source>
</evidence>
<keyword evidence="2" id="KW-1185">Reference proteome</keyword>
<accession>A0ABQ6IM07</accession>
<dbReference type="Proteomes" id="UP001157126">
    <property type="component" value="Unassembled WGS sequence"/>
</dbReference>
<sequence>MLAADVVITMGCGDECPYHPGRRYEDWPVADPEGADLVTVREITDDIQVRVTHLLGDLLNGR</sequence>
<dbReference type="Gene3D" id="3.40.50.2300">
    <property type="match status" value="1"/>
</dbReference>
<reference evidence="2" key="1">
    <citation type="journal article" date="2019" name="Int. J. Syst. Evol. Microbiol.">
        <title>The Global Catalogue of Microorganisms (GCM) 10K type strain sequencing project: providing services to taxonomists for standard genome sequencing and annotation.</title>
        <authorList>
            <consortium name="The Broad Institute Genomics Platform"/>
            <consortium name="The Broad Institute Genome Sequencing Center for Infectious Disease"/>
            <person name="Wu L."/>
            <person name="Ma J."/>
        </authorList>
    </citation>
    <scope>NUCLEOTIDE SEQUENCE [LARGE SCALE GENOMIC DNA]</scope>
    <source>
        <strain evidence="2">NBRC 113072</strain>
    </source>
</reference>
<dbReference type="RefSeq" id="WP_284302970.1">
    <property type="nucleotide sequence ID" value="NZ_BSUO01000001.1"/>
</dbReference>
<gene>
    <name evidence="1" type="ORF">GCM10025883_09970</name>
</gene>
<dbReference type="EMBL" id="BSUO01000001">
    <property type="protein sequence ID" value="GMA38952.1"/>
    <property type="molecule type" value="Genomic_DNA"/>
</dbReference>
<proteinExistence type="predicted"/>
<name>A0ABQ6IM07_9MICO</name>
<dbReference type="InterPro" id="IPR036196">
    <property type="entry name" value="Ptyr_pPase_sf"/>
</dbReference>
<organism evidence="1 2">
    <name type="scientific">Mobilicoccus caccae</name>
    <dbReference type="NCBI Taxonomy" id="1859295"/>
    <lineage>
        <taxon>Bacteria</taxon>
        <taxon>Bacillati</taxon>
        <taxon>Actinomycetota</taxon>
        <taxon>Actinomycetes</taxon>
        <taxon>Micrococcales</taxon>
        <taxon>Dermatophilaceae</taxon>
        <taxon>Mobilicoccus</taxon>
    </lineage>
</organism>
<evidence type="ECO:0000313" key="1">
    <source>
        <dbReference type="EMBL" id="GMA38952.1"/>
    </source>
</evidence>
<comment type="caution">
    <text evidence="1">The sequence shown here is derived from an EMBL/GenBank/DDBJ whole genome shotgun (WGS) entry which is preliminary data.</text>
</comment>
<evidence type="ECO:0000313" key="2">
    <source>
        <dbReference type="Proteomes" id="UP001157126"/>
    </source>
</evidence>
<protein>
    <recommendedName>
        <fullName evidence="3">Low molecular weight phosphotyrosine protein phosphatase</fullName>
    </recommendedName>
</protein>
<dbReference type="SUPFAM" id="SSF52788">
    <property type="entry name" value="Phosphotyrosine protein phosphatases I"/>
    <property type="match status" value="1"/>
</dbReference>